<evidence type="ECO:0000313" key="6">
    <source>
        <dbReference type="EMBL" id="SLM47863.1"/>
    </source>
</evidence>
<dbReference type="KEGG" id="nja:NSJP_1691"/>
<evidence type="ECO:0000256" key="2">
    <source>
        <dbReference type="ARBA" id="ARBA00022603"/>
    </source>
</evidence>
<gene>
    <name evidence="6" type="primary">cfa</name>
    <name evidence="6" type="ORF">NSJP_1691</name>
</gene>
<keyword evidence="7" id="KW-1185">Reference proteome</keyword>
<evidence type="ECO:0000256" key="5">
    <source>
        <dbReference type="ARBA" id="ARBA00023098"/>
    </source>
</evidence>
<dbReference type="CDD" id="cd02440">
    <property type="entry name" value="AdoMet_MTases"/>
    <property type="match status" value="1"/>
</dbReference>
<keyword evidence="5" id="KW-0443">Lipid metabolism</keyword>
<dbReference type="EC" id="2.1.1.79" evidence="6"/>
<accession>A0A1W1I4W2</accession>
<dbReference type="InterPro" id="IPR029063">
    <property type="entry name" value="SAM-dependent_MTases_sf"/>
</dbReference>
<dbReference type="PANTHER" id="PTHR43667:SF1">
    <property type="entry name" value="CYCLOPROPANE-FATTY-ACYL-PHOSPHOLIPID SYNTHASE"/>
    <property type="match status" value="1"/>
</dbReference>
<dbReference type="InterPro" id="IPR050723">
    <property type="entry name" value="CFA/CMAS"/>
</dbReference>
<evidence type="ECO:0000256" key="3">
    <source>
        <dbReference type="ARBA" id="ARBA00022679"/>
    </source>
</evidence>
<dbReference type="STRING" id="1325564.NSJP_1691"/>
<dbReference type="AlphaFoldDB" id="A0A1W1I4W2"/>
<proteinExistence type="inferred from homology"/>
<dbReference type="InterPro" id="IPR003333">
    <property type="entry name" value="CMAS"/>
</dbReference>
<dbReference type="GO" id="GO:0008825">
    <property type="term" value="F:cyclopropane-fatty-acyl-phospholipid synthase activity"/>
    <property type="evidence" value="ECO:0007669"/>
    <property type="project" value="UniProtKB-EC"/>
</dbReference>
<keyword evidence="4" id="KW-0949">S-adenosyl-L-methionine</keyword>
<evidence type="ECO:0000256" key="4">
    <source>
        <dbReference type="ARBA" id="ARBA00022691"/>
    </source>
</evidence>
<dbReference type="Proteomes" id="UP000192042">
    <property type="component" value="Chromosome I"/>
</dbReference>
<dbReference type="SUPFAM" id="SSF53335">
    <property type="entry name" value="S-adenosyl-L-methionine-dependent methyltransferases"/>
    <property type="match status" value="1"/>
</dbReference>
<sequence>MAGAVGHSEQRIMSQKSTIESLLEKAGIQVDGPEPGDIRVHDDRFYARVLAEGSLGLGESYMDGWWDSRRLDDFFAKFHDVPLDHAVVDKYLIMNALKARLFNMQNMRLSKRVAQQHYDLDNAFYEKMLGPHMQYTCAYWKRAQDLETAQKHKLDLICRKLHLQKGERVLELGCGWGGFARYAATHYGCSVTAYNISEQQVSYARKWCEDLPVEVIQGDYRSASGEFDKVAAIGLCEHVGYKNYRTLMETVHRTLKRRGLFLLHTIGNNASVSTADPWFDKYIFPGGMLPSVAQLSAAMDGLLVLEDWHNFGPDYDRTLVAWQENVDRHWDELKAKFDERFRRMWRYYLLSLAGAFRARRIHLWQVVLSKHGALGGYEPVR</sequence>
<dbReference type="Pfam" id="PF02353">
    <property type="entry name" value="CMAS"/>
    <property type="match status" value="1"/>
</dbReference>
<comment type="similarity">
    <text evidence="1">Belongs to the CFA/CMAS family.</text>
</comment>
<dbReference type="NCBIfam" id="NF008686">
    <property type="entry name" value="PRK11705.1"/>
    <property type="match status" value="1"/>
</dbReference>
<dbReference type="EMBL" id="LT828648">
    <property type="protein sequence ID" value="SLM47863.1"/>
    <property type="molecule type" value="Genomic_DNA"/>
</dbReference>
<dbReference type="PANTHER" id="PTHR43667">
    <property type="entry name" value="CYCLOPROPANE-FATTY-ACYL-PHOSPHOLIPID SYNTHASE"/>
    <property type="match status" value="1"/>
</dbReference>
<keyword evidence="2 6" id="KW-0489">Methyltransferase</keyword>
<dbReference type="GO" id="GO:0032259">
    <property type="term" value="P:methylation"/>
    <property type="evidence" value="ECO:0007669"/>
    <property type="project" value="UniProtKB-KW"/>
</dbReference>
<keyword evidence="3 6" id="KW-0808">Transferase</keyword>
<organism evidence="6 7">
    <name type="scientific">Nitrospira japonica</name>
    <dbReference type="NCBI Taxonomy" id="1325564"/>
    <lineage>
        <taxon>Bacteria</taxon>
        <taxon>Pseudomonadati</taxon>
        <taxon>Nitrospirota</taxon>
        <taxon>Nitrospiria</taxon>
        <taxon>Nitrospirales</taxon>
        <taxon>Nitrospiraceae</taxon>
        <taxon>Nitrospira</taxon>
    </lineage>
</organism>
<evidence type="ECO:0000256" key="1">
    <source>
        <dbReference type="ARBA" id="ARBA00010815"/>
    </source>
</evidence>
<protein>
    <submittedName>
        <fullName evidence="6">Cyclopropane fatty acyl phospholipid synthase (Unsaturated-phospholipid methyltransferase)</fullName>
        <ecNumber evidence="6">2.1.1.79</ecNumber>
    </submittedName>
</protein>
<dbReference type="PIRSF" id="PIRSF003085">
    <property type="entry name" value="CMAS"/>
    <property type="match status" value="1"/>
</dbReference>
<dbReference type="Gene3D" id="3.40.50.150">
    <property type="entry name" value="Vaccinia Virus protein VP39"/>
    <property type="match status" value="1"/>
</dbReference>
<reference evidence="6 7" key="1">
    <citation type="submission" date="2017-03" db="EMBL/GenBank/DDBJ databases">
        <authorList>
            <person name="Afonso C.L."/>
            <person name="Miller P.J."/>
            <person name="Scott M.A."/>
            <person name="Spackman E."/>
            <person name="Goraichik I."/>
            <person name="Dimitrov K.M."/>
            <person name="Suarez D.L."/>
            <person name="Swayne D.E."/>
        </authorList>
    </citation>
    <scope>NUCLEOTIDE SEQUENCE [LARGE SCALE GENOMIC DNA]</scope>
    <source>
        <strain evidence="6">Genome sequencing of Nitrospira japonica strain NJ11</strain>
    </source>
</reference>
<name>A0A1W1I4W2_9BACT</name>
<dbReference type="GO" id="GO:0008610">
    <property type="term" value="P:lipid biosynthetic process"/>
    <property type="evidence" value="ECO:0007669"/>
    <property type="project" value="InterPro"/>
</dbReference>
<evidence type="ECO:0000313" key="7">
    <source>
        <dbReference type="Proteomes" id="UP000192042"/>
    </source>
</evidence>